<organism evidence="1">
    <name type="scientific">hydrothermal vent metagenome</name>
    <dbReference type="NCBI Taxonomy" id="652676"/>
    <lineage>
        <taxon>unclassified sequences</taxon>
        <taxon>metagenomes</taxon>
        <taxon>ecological metagenomes</taxon>
    </lineage>
</organism>
<protein>
    <submittedName>
        <fullName evidence="1">Uncharacterized protein</fullName>
    </submittedName>
</protein>
<dbReference type="AlphaFoldDB" id="A0A1W1ED39"/>
<accession>A0A1W1ED39</accession>
<evidence type="ECO:0000313" key="1">
    <source>
        <dbReference type="EMBL" id="SFZ97942.1"/>
    </source>
</evidence>
<dbReference type="EMBL" id="FPKX01000031">
    <property type="protein sequence ID" value="SFZ97942.1"/>
    <property type="molecule type" value="Genomic_DNA"/>
</dbReference>
<proteinExistence type="predicted"/>
<reference evidence="1" key="1">
    <citation type="submission" date="2016-10" db="EMBL/GenBank/DDBJ databases">
        <authorList>
            <person name="de Groot N.N."/>
        </authorList>
    </citation>
    <scope>NUCLEOTIDE SEQUENCE</scope>
</reference>
<sequence length="55" mass="6282">MLKKVFLFTFTEVTLLAGELTHLDIDDVFYEQSVKNVPNAKPIFVKDIGNRNVGR</sequence>
<name>A0A1W1ED39_9ZZZZ</name>
<gene>
    <name evidence="1" type="ORF">MNB_SV-5-793</name>
</gene>